<feature type="transmembrane region" description="Helical" evidence="1">
    <location>
        <begin position="90"/>
        <end position="112"/>
    </location>
</feature>
<evidence type="ECO:0000313" key="3">
    <source>
        <dbReference type="Proteomes" id="UP000516421"/>
    </source>
</evidence>
<name>A0A7H2BHZ7_9MICC</name>
<reference evidence="2 3" key="1">
    <citation type="submission" date="2020-09" db="EMBL/GenBank/DDBJ databases">
        <title>Investigation of environmental microbe.</title>
        <authorList>
            <person name="Ou Y."/>
            <person name="Kang Q."/>
        </authorList>
    </citation>
    <scope>NUCLEOTIDE SEQUENCE [LARGE SCALE GENOMIC DNA]</scope>
    <source>
        <strain evidence="2 3">KJZ-9</strain>
    </source>
</reference>
<dbReference type="Proteomes" id="UP000516421">
    <property type="component" value="Chromosome"/>
</dbReference>
<feature type="transmembrane region" description="Helical" evidence="1">
    <location>
        <begin position="150"/>
        <end position="168"/>
    </location>
</feature>
<keyword evidence="1" id="KW-1133">Transmembrane helix</keyword>
<keyword evidence="1" id="KW-0472">Membrane</keyword>
<dbReference type="AlphaFoldDB" id="A0A7H2BHZ7"/>
<keyword evidence="3" id="KW-1185">Reference proteome</keyword>
<dbReference type="EMBL" id="CP061538">
    <property type="protein sequence ID" value="QNV39293.1"/>
    <property type="molecule type" value="Genomic_DNA"/>
</dbReference>
<evidence type="ECO:0000313" key="2">
    <source>
        <dbReference type="EMBL" id="QNV39293.1"/>
    </source>
</evidence>
<feature type="transmembrane region" description="Helical" evidence="1">
    <location>
        <begin position="47"/>
        <end position="70"/>
    </location>
</feature>
<dbReference type="RefSeq" id="WP_190616822.1">
    <property type="nucleotide sequence ID" value="NZ_CP061538.1"/>
</dbReference>
<keyword evidence="1" id="KW-0812">Transmembrane</keyword>
<protein>
    <submittedName>
        <fullName evidence="2">Uncharacterized protein</fullName>
    </submittedName>
</protein>
<accession>A0A7H2BHZ7</accession>
<sequence>MSIPPPQNQNPGYSHAPSDTQAISIENNYPATGAIYPPGQHPRVKSLLSLTLGSAAIFALTQILGIFTPVQESGITLSASSDSGAFQTDPLLGGILGLVVGLALYALVYSLIKKGKKSGRITGIVFCILGTIGAFFGIFSLLFIEMPWGLLSTIVYLAFFIVNIFWLMRAFHSDTKANLV</sequence>
<dbReference type="KEGG" id="rama:IDM48_07740"/>
<proteinExistence type="predicted"/>
<organism evidence="2 3">
    <name type="scientific">Rothia amarae</name>
    <dbReference type="NCBI Taxonomy" id="169480"/>
    <lineage>
        <taxon>Bacteria</taxon>
        <taxon>Bacillati</taxon>
        <taxon>Actinomycetota</taxon>
        <taxon>Actinomycetes</taxon>
        <taxon>Micrococcales</taxon>
        <taxon>Micrococcaceae</taxon>
        <taxon>Rothia</taxon>
    </lineage>
</organism>
<gene>
    <name evidence="2" type="ORF">IDM48_07740</name>
</gene>
<feature type="transmembrane region" description="Helical" evidence="1">
    <location>
        <begin position="124"/>
        <end position="144"/>
    </location>
</feature>
<evidence type="ECO:0000256" key="1">
    <source>
        <dbReference type="SAM" id="Phobius"/>
    </source>
</evidence>